<organism evidence="1 2">
    <name type="scientific">Tetradesmus obliquus</name>
    <name type="common">Green alga</name>
    <name type="synonym">Acutodesmus obliquus</name>
    <dbReference type="NCBI Taxonomy" id="3088"/>
    <lineage>
        <taxon>Eukaryota</taxon>
        <taxon>Viridiplantae</taxon>
        <taxon>Chlorophyta</taxon>
        <taxon>core chlorophytes</taxon>
        <taxon>Chlorophyceae</taxon>
        <taxon>CS clade</taxon>
        <taxon>Sphaeropleales</taxon>
        <taxon>Scenedesmaceae</taxon>
        <taxon>Tetradesmus</taxon>
    </lineage>
</organism>
<reference evidence="1 2" key="1">
    <citation type="submission" date="2023-05" db="EMBL/GenBank/DDBJ databases">
        <title>A 100% complete, gapless, phased diploid assembly of the Scenedesmus obliquus UTEX 3031 genome.</title>
        <authorList>
            <person name="Biondi T.C."/>
            <person name="Hanschen E.R."/>
            <person name="Kwon T."/>
            <person name="Eng W."/>
            <person name="Kruse C.P.S."/>
            <person name="Koehler S.I."/>
            <person name="Kunde Y."/>
            <person name="Gleasner C.D."/>
            <person name="You Mak K.T."/>
            <person name="Polle J."/>
            <person name="Hovde B.T."/>
            <person name="Starkenburg S.R."/>
        </authorList>
    </citation>
    <scope>NUCLEOTIDE SEQUENCE [LARGE SCALE GENOMIC DNA]</scope>
    <source>
        <strain evidence="1 2">DOE0152z</strain>
    </source>
</reference>
<sequence length="181" mass="19090">MTLSEKDGDLPTLVKQCLLQPVLLQLAPHIQQVLADPASRTAESGRVCSFMESCWAKLLLLLAQGEDDYLAALFATIFSSGSSTSGRSSGSGSSSSSNAGPLLSSFEAVAGRIPLKAACNNPGCVSLAQRSELLLVRGKSCVCSRYKAARCCCKACQVEHWKLHKALCKSKAKPAAAEAQQ</sequence>
<name>A0ABY8U4E3_TETOB</name>
<dbReference type="EMBL" id="CP126214">
    <property type="protein sequence ID" value="WIA16312.1"/>
    <property type="molecule type" value="Genomic_DNA"/>
</dbReference>
<keyword evidence="2" id="KW-1185">Reference proteome</keyword>
<protein>
    <recommendedName>
        <fullName evidence="3">MYND-type domain-containing protein</fullName>
    </recommendedName>
</protein>
<accession>A0ABY8U4E3</accession>
<evidence type="ECO:0000313" key="1">
    <source>
        <dbReference type="EMBL" id="WIA16312.1"/>
    </source>
</evidence>
<evidence type="ECO:0000313" key="2">
    <source>
        <dbReference type="Proteomes" id="UP001244341"/>
    </source>
</evidence>
<gene>
    <name evidence="1" type="ORF">OEZ85_013011</name>
</gene>
<evidence type="ECO:0008006" key="3">
    <source>
        <dbReference type="Google" id="ProtNLM"/>
    </source>
</evidence>
<proteinExistence type="predicted"/>
<dbReference type="Proteomes" id="UP001244341">
    <property type="component" value="Chromosome 7b"/>
</dbReference>
<dbReference type="SUPFAM" id="SSF144232">
    <property type="entry name" value="HIT/MYND zinc finger-like"/>
    <property type="match status" value="1"/>
</dbReference>